<name>A0A1G2BJ94_9BACT</name>
<organism evidence="1 2">
    <name type="scientific">Candidatus Komeilibacteria bacterium RIFCSPHIGHO2_01_FULL_52_14</name>
    <dbReference type="NCBI Taxonomy" id="1798549"/>
    <lineage>
        <taxon>Bacteria</taxon>
        <taxon>Candidatus Komeiliibacteriota</taxon>
    </lineage>
</organism>
<comment type="caution">
    <text evidence="1">The sequence shown here is derived from an EMBL/GenBank/DDBJ whole genome shotgun (WGS) entry which is preliminary data.</text>
</comment>
<dbReference type="AlphaFoldDB" id="A0A1G2BJ94"/>
<dbReference type="EMBL" id="MHKK01000041">
    <property type="protein sequence ID" value="OGY89145.1"/>
    <property type="molecule type" value="Genomic_DNA"/>
</dbReference>
<proteinExistence type="predicted"/>
<sequence>MATCLLDNDGKVRYAYGAFFSPKEAAMTVTKYEKIGVMTRLTLKLDRETDRTTASRMKQDGIVAHEDVSEGTVSIWIPPRDQR</sequence>
<evidence type="ECO:0000313" key="1">
    <source>
        <dbReference type="EMBL" id="OGY89145.1"/>
    </source>
</evidence>
<gene>
    <name evidence="1" type="ORF">A2677_02970</name>
</gene>
<protein>
    <submittedName>
        <fullName evidence="1">Uncharacterized protein</fullName>
    </submittedName>
</protein>
<accession>A0A1G2BJ94</accession>
<dbReference type="Proteomes" id="UP000177817">
    <property type="component" value="Unassembled WGS sequence"/>
</dbReference>
<evidence type="ECO:0000313" key="2">
    <source>
        <dbReference type="Proteomes" id="UP000177817"/>
    </source>
</evidence>
<reference evidence="1 2" key="1">
    <citation type="journal article" date="2016" name="Nat. Commun.">
        <title>Thousands of microbial genomes shed light on interconnected biogeochemical processes in an aquifer system.</title>
        <authorList>
            <person name="Anantharaman K."/>
            <person name="Brown C.T."/>
            <person name="Hug L.A."/>
            <person name="Sharon I."/>
            <person name="Castelle C.J."/>
            <person name="Probst A.J."/>
            <person name="Thomas B.C."/>
            <person name="Singh A."/>
            <person name="Wilkins M.J."/>
            <person name="Karaoz U."/>
            <person name="Brodie E.L."/>
            <person name="Williams K.H."/>
            <person name="Hubbard S.S."/>
            <person name="Banfield J.F."/>
        </authorList>
    </citation>
    <scope>NUCLEOTIDE SEQUENCE [LARGE SCALE GENOMIC DNA]</scope>
</reference>